<keyword evidence="1" id="KW-0472">Membrane</keyword>
<dbReference type="EMBL" id="CP136051">
    <property type="protein sequence ID" value="WOK07974.1"/>
    <property type="molecule type" value="Genomic_DNA"/>
</dbReference>
<reference evidence="2 3" key="1">
    <citation type="journal article" date="2023" name="Microbiol. Resour. Announc.">
        <title>Complete Genome Sequence of Imperialibacter roseus strain P4T.</title>
        <authorList>
            <person name="Tizabi D.R."/>
            <person name="Bachvaroff T."/>
            <person name="Hill R.T."/>
        </authorList>
    </citation>
    <scope>NUCLEOTIDE SEQUENCE [LARGE SCALE GENOMIC DNA]</scope>
    <source>
        <strain evidence="2 3">P4T</strain>
    </source>
</reference>
<keyword evidence="1" id="KW-1133">Transmembrane helix</keyword>
<protein>
    <submittedName>
        <fullName evidence="2">DUF3667 domain-containing protein</fullName>
    </submittedName>
</protein>
<sequence length="226" mass="26230">MKTLLAESFESSLDIETGLFGTLRELAIRPGQAIRGYIDGKRLSLYVPAKFLLLVGAVTTILSIRYGIFKVAQENNFFEDWHWYKMHFVGFWDFANEYSTLINIIAIPIYTFSTWLFFKPIGDNFSEHLVMNIYVTAQQLALIVIMFPFLQLFPDAKAAIITIYTVIVILYNIWVYTTFFRMKNWMGVTLSIMATAYAQLCTIIMTHLTFLTLDMLNLLPYLEFEL</sequence>
<proteinExistence type="predicted"/>
<dbReference type="Pfam" id="PF12412">
    <property type="entry name" value="DUF3667"/>
    <property type="match status" value="1"/>
</dbReference>
<organism evidence="2 3">
    <name type="scientific">Imperialibacter roseus</name>
    <dbReference type="NCBI Taxonomy" id="1324217"/>
    <lineage>
        <taxon>Bacteria</taxon>
        <taxon>Pseudomonadati</taxon>
        <taxon>Bacteroidota</taxon>
        <taxon>Cytophagia</taxon>
        <taxon>Cytophagales</taxon>
        <taxon>Flammeovirgaceae</taxon>
        <taxon>Imperialibacter</taxon>
    </lineage>
</organism>
<keyword evidence="1" id="KW-0812">Transmembrane</keyword>
<evidence type="ECO:0000313" key="2">
    <source>
        <dbReference type="EMBL" id="WOK07974.1"/>
    </source>
</evidence>
<evidence type="ECO:0000313" key="3">
    <source>
        <dbReference type="Proteomes" id="UP001302349"/>
    </source>
</evidence>
<dbReference type="Proteomes" id="UP001302349">
    <property type="component" value="Chromosome"/>
</dbReference>
<feature type="transmembrane region" description="Helical" evidence="1">
    <location>
        <begin position="130"/>
        <end position="150"/>
    </location>
</feature>
<name>A0ABZ0IU92_9BACT</name>
<feature type="transmembrane region" description="Helical" evidence="1">
    <location>
        <begin position="188"/>
        <end position="210"/>
    </location>
</feature>
<gene>
    <name evidence="2" type="ORF">RT717_04935</name>
</gene>
<keyword evidence="3" id="KW-1185">Reference proteome</keyword>
<accession>A0ABZ0IU92</accession>
<dbReference type="RefSeq" id="WP_317490622.1">
    <property type="nucleotide sequence ID" value="NZ_CP136051.1"/>
</dbReference>
<feature type="transmembrane region" description="Helical" evidence="1">
    <location>
        <begin position="51"/>
        <end position="69"/>
    </location>
</feature>
<feature type="transmembrane region" description="Helical" evidence="1">
    <location>
        <begin position="98"/>
        <end position="118"/>
    </location>
</feature>
<evidence type="ECO:0000256" key="1">
    <source>
        <dbReference type="SAM" id="Phobius"/>
    </source>
</evidence>
<feature type="transmembrane region" description="Helical" evidence="1">
    <location>
        <begin position="156"/>
        <end position="176"/>
    </location>
</feature>
<dbReference type="InterPro" id="IPR022134">
    <property type="entry name" value="DUF3667"/>
</dbReference>